<name>A0A7W6DFW2_9SPHN</name>
<accession>A0A7W6DFW2</accession>
<sequence length="148" mass="16027">MRCPKCKAPREGYGRWCHACGYAGGDIRRALLWTALPTLLIGVVLGAQIVHQQLSRRGSSRNEYSNAIEIQDRAGRSAAFAQLMRDAGQTCVSTTKSLFRGDIGTNATWALRCKDSGDWLVLIASNGATRVASCGPLDKAGTPCWTRL</sequence>
<proteinExistence type="predicted"/>
<keyword evidence="1" id="KW-1133">Transmembrane helix</keyword>
<reference evidence="2 3" key="1">
    <citation type="submission" date="2020-08" db="EMBL/GenBank/DDBJ databases">
        <title>Genomic Encyclopedia of Type Strains, Phase IV (KMG-IV): sequencing the most valuable type-strain genomes for metagenomic binning, comparative biology and taxonomic classification.</title>
        <authorList>
            <person name="Goeker M."/>
        </authorList>
    </citation>
    <scope>NUCLEOTIDE SEQUENCE [LARGE SCALE GENOMIC DNA]</scope>
    <source>
        <strain evidence="2 3">DSM 29348</strain>
    </source>
</reference>
<keyword evidence="1" id="KW-0472">Membrane</keyword>
<evidence type="ECO:0000313" key="3">
    <source>
        <dbReference type="Proteomes" id="UP000552757"/>
    </source>
</evidence>
<evidence type="ECO:0000256" key="1">
    <source>
        <dbReference type="SAM" id="Phobius"/>
    </source>
</evidence>
<keyword evidence="1" id="KW-0812">Transmembrane</keyword>
<protein>
    <submittedName>
        <fullName evidence="2">Uncharacterized protein</fullName>
    </submittedName>
</protein>
<dbReference type="EMBL" id="JACIEB010000004">
    <property type="protein sequence ID" value="MBB3982328.1"/>
    <property type="molecule type" value="Genomic_DNA"/>
</dbReference>
<dbReference type="RefSeq" id="WP_246344522.1">
    <property type="nucleotide sequence ID" value="NZ_JACIEB010000004.1"/>
</dbReference>
<gene>
    <name evidence="2" type="ORF">GGR44_001991</name>
</gene>
<evidence type="ECO:0000313" key="2">
    <source>
        <dbReference type="EMBL" id="MBB3982328.1"/>
    </source>
</evidence>
<feature type="transmembrane region" description="Helical" evidence="1">
    <location>
        <begin position="31"/>
        <end position="51"/>
    </location>
</feature>
<dbReference type="AlphaFoldDB" id="A0A7W6DFW2"/>
<comment type="caution">
    <text evidence="2">The sequence shown here is derived from an EMBL/GenBank/DDBJ whole genome shotgun (WGS) entry which is preliminary data.</text>
</comment>
<keyword evidence="3" id="KW-1185">Reference proteome</keyword>
<dbReference type="Proteomes" id="UP000552757">
    <property type="component" value="Unassembled WGS sequence"/>
</dbReference>
<organism evidence="2 3">
    <name type="scientific">Sphingobium fontiphilum</name>
    <dbReference type="NCBI Taxonomy" id="944425"/>
    <lineage>
        <taxon>Bacteria</taxon>
        <taxon>Pseudomonadati</taxon>
        <taxon>Pseudomonadota</taxon>
        <taxon>Alphaproteobacteria</taxon>
        <taxon>Sphingomonadales</taxon>
        <taxon>Sphingomonadaceae</taxon>
        <taxon>Sphingobium</taxon>
    </lineage>
</organism>